<comment type="caution">
    <text evidence="1">The sequence shown here is derived from an EMBL/GenBank/DDBJ whole genome shotgun (WGS) entry which is preliminary data.</text>
</comment>
<name>A0AAW8CKQ4_9PAST</name>
<dbReference type="RefSeq" id="WP_211599426.1">
    <property type="nucleotide sequence ID" value="NZ_JAGRQI010000037.1"/>
</dbReference>
<protein>
    <recommendedName>
        <fullName evidence="3">Autotransporter domain-containing protein</fullName>
    </recommendedName>
</protein>
<evidence type="ECO:0000313" key="2">
    <source>
        <dbReference type="Proteomes" id="UP001230466"/>
    </source>
</evidence>
<dbReference type="SUPFAM" id="SSF103515">
    <property type="entry name" value="Autotransporter"/>
    <property type="match status" value="1"/>
</dbReference>
<evidence type="ECO:0000313" key="1">
    <source>
        <dbReference type="EMBL" id="MDP8188199.1"/>
    </source>
</evidence>
<organism evidence="1 2">
    <name type="scientific">Pasteurella atlantica</name>
    <dbReference type="NCBI Taxonomy" id="2827233"/>
    <lineage>
        <taxon>Bacteria</taxon>
        <taxon>Pseudomonadati</taxon>
        <taxon>Pseudomonadota</taxon>
        <taxon>Gammaproteobacteria</taxon>
        <taxon>Pasteurellales</taxon>
        <taxon>Pasteurellaceae</taxon>
        <taxon>Pasteurella</taxon>
    </lineage>
</organism>
<dbReference type="Gene3D" id="2.40.128.130">
    <property type="entry name" value="Autotransporter beta-domain"/>
    <property type="match status" value="1"/>
</dbReference>
<dbReference type="Proteomes" id="UP001230466">
    <property type="component" value="Unassembled WGS sequence"/>
</dbReference>
<reference evidence="1" key="1">
    <citation type="journal article" date="2023" name="Front. Microbiol.">
        <title>Phylogeography and host specificity of Pasteurellaceae pathogenic to sea-farmed fish in the north-east Atlantic.</title>
        <authorList>
            <person name="Gulla S."/>
            <person name="Colquhoun D.J."/>
            <person name="Olsen A.B."/>
            <person name="Spilsberg B."/>
            <person name="Lagesen K."/>
            <person name="Aakesson C.P."/>
            <person name="Strom S."/>
            <person name="Manji F."/>
            <person name="Birkbeck T.H."/>
            <person name="Nilsen H.K."/>
        </authorList>
    </citation>
    <scope>NUCLEOTIDE SEQUENCE</scope>
    <source>
        <strain evidence="1">VIB1234</strain>
    </source>
</reference>
<evidence type="ECO:0008006" key="3">
    <source>
        <dbReference type="Google" id="ProtNLM"/>
    </source>
</evidence>
<sequence length="108" mass="11819">SFEKINYTDTALALGVEGRLPLTHKLSLLASAEVEQQLTGDNPTYTVSMPFVGGFSKTAKITKTRGRVQTGLSYNINPALSVSFMPYYERTAFGYNGWGTSLQLKGTF</sequence>
<gene>
    <name evidence="1" type="ORF">QJU78_10595</name>
</gene>
<dbReference type="EMBL" id="JASAYJ010000035">
    <property type="protein sequence ID" value="MDP8188199.1"/>
    <property type="molecule type" value="Genomic_DNA"/>
</dbReference>
<feature type="non-terminal residue" evidence="1">
    <location>
        <position position="1"/>
    </location>
</feature>
<dbReference type="InterPro" id="IPR036709">
    <property type="entry name" value="Autotransporte_beta_dom_sf"/>
</dbReference>
<dbReference type="AlphaFoldDB" id="A0AAW8CKQ4"/>
<accession>A0AAW8CKQ4</accession>
<proteinExistence type="predicted"/>